<sequence>MADAAAPAHAVDAVNSADATSVFRAALAEWTESKGKALDRIALRNLSEVESTLSWLSNSGNGGELKLAHHLNASAAPEVVTFTCNITKATASTTTRFTASLSGSNMINLECTREVSDGSGTTGAGGDVQESDGAPGANTTCSLKETRCQVDNVAIEALRNKVAPNVEQPDFLELLSGVPLQLLGAPPVVRTFLLEQELGRLMDAQSDDDSDADVAAARIGLSAAATAAAGDASGDEPVTTSLRGAGGEGRGRGGRGGGGRGKGKSGGRAKRAKTGDT</sequence>
<feature type="region of interest" description="Disordered" evidence="1">
    <location>
        <begin position="116"/>
        <end position="138"/>
    </location>
</feature>
<dbReference type="AlphaFoldDB" id="A0A835ZAT2"/>
<name>A0A835ZAT2_9STRA</name>
<evidence type="ECO:0000256" key="1">
    <source>
        <dbReference type="SAM" id="MobiDB-lite"/>
    </source>
</evidence>
<feature type="region of interest" description="Disordered" evidence="1">
    <location>
        <begin position="226"/>
        <end position="277"/>
    </location>
</feature>
<reference evidence="2" key="1">
    <citation type="submission" date="2021-02" db="EMBL/GenBank/DDBJ databases">
        <title>First Annotated Genome of the Yellow-green Alga Tribonema minus.</title>
        <authorList>
            <person name="Mahan K.M."/>
        </authorList>
    </citation>
    <scope>NUCLEOTIDE SEQUENCE</scope>
    <source>
        <strain evidence="2">UTEX B ZZ1240</strain>
    </source>
</reference>
<dbReference type="EMBL" id="JAFCMP010000058">
    <property type="protein sequence ID" value="KAG5188999.1"/>
    <property type="molecule type" value="Genomic_DNA"/>
</dbReference>
<proteinExistence type="predicted"/>
<keyword evidence="3" id="KW-1185">Reference proteome</keyword>
<dbReference type="Proteomes" id="UP000664859">
    <property type="component" value="Unassembled WGS sequence"/>
</dbReference>
<feature type="compositionally biased region" description="Basic residues" evidence="1">
    <location>
        <begin position="261"/>
        <end position="277"/>
    </location>
</feature>
<gene>
    <name evidence="2" type="ORF">JKP88DRAFT_253098</name>
</gene>
<comment type="caution">
    <text evidence="2">The sequence shown here is derived from an EMBL/GenBank/DDBJ whole genome shotgun (WGS) entry which is preliminary data.</text>
</comment>
<organism evidence="2 3">
    <name type="scientific">Tribonema minus</name>
    <dbReference type="NCBI Taxonomy" id="303371"/>
    <lineage>
        <taxon>Eukaryota</taxon>
        <taxon>Sar</taxon>
        <taxon>Stramenopiles</taxon>
        <taxon>Ochrophyta</taxon>
        <taxon>PX clade</taxon>
        <taxon>Xanthophyceae</taxon>
        <taxon>Tribonematales</taxon>
        <taxon>Tribonemataceae</taxon>
        <taxon>Tribonema</taxon>
    </lineage>
</organism>
<evidence type="ECO:0000313" key="2">
    <source>
        <dbReference type="EMBL" id="KAG5188999.1"/>
    </source>
</evidence>
<feature type="compositionally biased region" description="Gly residues" evidence="1">
    <location>
        <begin position="244"/>
        <end position="260"/>
    </location>
</feature>
<accession>A0A835ZAT2</accession>
<protein>
    <submittedName>
        <fullName evidence="2">Uncharacterized protein</fullName>
    </submittedName>
</protein>
<evidence type="ECO:0000313" key="3">
    <source>
        <dbReference type="Proteomes" id="UP000664859"/>
    </source>
</evidence>